<name>A0A7S8RIF0_9MICO</name>
<evidence type="ECO:0000256" key="1">
    <source>
        <dbReference type="ARBA" id="ARBA00006817"/>
    </source>
</evidence>
<dbReference type="Proteomes" id="UP000594480">
    <property type="component" value="Chromosome"/>
</dbReference>
<evidence type="ECO:0000259" key="2">
    <source>
        <dbReference type="Pfam" id="PF08327"/>
    </source>
</evidence>
<protein>
    <submittedName>
        <fullName evidence="3">SRPBCC domain-containing protein</fullName>
    </submittedName>
</protein>
<gene>
    <name evidence="3" type="ORF">IT882_06735</name>
</gene>
<proteinExistence type="inferred from homology"/>
<evidence type="ECO:0000313" key="3">
    <source>
        <dbReference type="EMBL" id="QPE05677.1"/>
    </source>
</evidence>
<dbReference type="Gene3D" id="3.30.530.20">
    <property type="match status" value="1"/>
</dbReference>
<dbReference type="SUPFAM" id="SSF55961">
    <property type="entry name" value="Bet v1-like"/>
    <property type="match status" value="1"/>
</dbReference>
<dbReference type="RefSeq" id="WP_195693692.1">
    <property type="nucleotide sequence ID" value="NZ_CP064760.1"/>
</dbReference>
<evidence type="ECO:0000313" key="4">
    <source>
        <dbReference type="Proteomes" id="UP000594480"/>
    </source>
</evidence>
<sequence>MASASTAVSEPEEERTVAIERLVSAPRAVVFDAFTNVDHLSAWWGPDGFTTTTRAFEFREGGVWEFTMRGPDGTVYAEWIQWRTIVAPERIVLLHGEYAGDPNAFDSVFTFDEVGEETRVTLTTVFPTKQLRDTAVEEYHAVEGGTQTLAHLAAHVEA</sequence>
<dbReference type="InterPro" id="IPR013538">
    <property type="entry name" value="ASHA1/2-like_C"/>
</dbReference>
<keyword evidence="4" id="KW-1185">Reference proteome</keyword>
<comment type="similarity">
    <text evidence="1">Belongs to the AHA1 family.</text>
</comment>
<feature type="domain" description="Activator of Hsp90 ATPase homologue 1/2-like C-terminal" evidence="2">
    <location>
        <begin position="25"/>
        <end position="157"/>
    </location>
</feature>
<dbReference type="AlphaFoldDB" id="A0A7S8RIF0"/>
<dbReference type="EMBL" id="CP064760">
    <property type="protein sequence ID" value="QPE05677.1"/>
    <property type="molecule type" value="Genomic_DNA"/>
</dbReference>
<reference evidence="3 4" key="1">
    <citation type="submission" date="2020-11" db="EMBL/GenBank/DDBJ databases">
        <title>Amino acid is mineralized and recycled by bacteria in oceanic microbiome.</title>
        <authorList>
            <person name="Zheng L.Y."/>
        </authorList>
    </citation>
    <scope>NUCLEOTIDE SEQUENCE [LARGE SCALE GENOMIC DNA]</scope>
    <source>
        <strain evidence="3 4">A32-1</strain>
    </source>
</reference>
<dbReference type="InterPro" id="IPR023393">
    <property type="entry name" value="START-like_dom_sf"/>
</dbReference>
<organism evidence="3 4">
    <name type="scientific">Microbacterium schleiferi</name>
    <dbReference type="NCBI Taxonomy" id="69362"/>
    <lineage>
        <taxon>Bacteria</taxon>
        <taxon>Bacillati</taxon>
        <taxon>Actinomycetota</taxon>
        <taxon>Actinomycetes</taxon>
        <taxon>Micrococcales</taxon>
        <taxon>Microbacteriaceae</taxon>
        <taxon>Microbacterium</taxon>
    </lineage>
</organism>
<accession>A0A7S8RIF0</accession>
<dbReference type="KEGG" id="msf:IT882_06735"/>
<dbReference type="Pfam" id="PF08327">
    <property type="entry name" value="AHSA1"/>
    <property type="match status" value="1"/>
</dbReference>